<dbReference type="InterPro" id="IPR009075">
    <property type="entry name" value="AcylCo_DH/oxidase_C"/>
</dbReference>
<evidence type="ECO:0000256" key="6">
    <source>
        <dbReference type="RuleBase" id="RU362125"/>
    </source>
</evidence>
<dbReference type="AlphaFoldDB" id="L7U764"/>
<keyword evidence="11" id="KW-1185">Reference proteome</keyword>
<evidence type="ECO:0000256" key="3">
    <source>
        <dbReference type="ARBA" id="ARBA00022630"/>
    </source>
</evidence>
<dbReference type="OrthoDB" id="9765339at2"/>
<evidence type="ECO:0000256" key="5">
    <source>
        <dbReference type="ARBA" id="ARBA00023002"/>
    </source>
</evidence>
<keyword evidence="4 6" id="KW-0274">FAD</keyword>
<gene>
    <name evidence="10" type="ordered locus">MYSTI_03429</name>
</gene>
<name>L7U764_MYXSD</name>
<proteinExistence type="inferred from homology"/>
<dbReference type="EMBL" id="CP004025">
    <property type="protein sequence ID" value="AGC44741.1"/>
    <property type="molecule type" value="Genomic_DNA"/>
</dbReference>
<dbReference type="SUPFAM" id="SSF56645">
    <property type="entry name" value="Acyl-CoA dehydrogenase NM domain-like"/>
    <property type="match status" value="1"/>
</dbReference>
<feature type="domain" description="Acyl-CoA dehydrogenase/oxidase N-terminal" evidence="9">
    <location>
        <begin position="6"/>
        <end position="119"/>
    </location>
</feature>
<dbReference type="Gene3D" id="1.10.540.10">
    <property type="entry name" value="Acyl-CoA dehydrogenase/oxidase, N-terminal domain"/>
    <property type="match status" value="1"/>
</dbReference>
<dbReference type="RefSeq" id="WP_015349002.1">
    <property type="nucleotide sequence ID" value="NC_020126.1"/>
</dbReference>
<dbReference type="GO" id="GO:0050660">
    <property type="term" value="F:flavin adenine dinucleotide binding"/>
    <property type="evidence" value="ECO:0007669"/>
    <property type="project" value="InterPro"/>
</dbReference>
<sequence length="379" mass="42398">MPNPFTEEHEAFRKTVRAFVDKEMAPYGLEWDRAGIFPRELFKKCADLGFLGINHDPKYGGSGLDYWYVTAFCEELSHSRNAGVNMALLVQSQMATPIINEVGTDEQKREFLEPALKGERIAALGVSEPGCGSDVASIKTTARRDGDDYVINGSKMWITNGTRADFITLAVRTGSEGYGGISLVTFPTDVKGFSVSKKLDKVGNLSSDTAILYFEDCRIPARYVLGEENEGFYHIMTNFQGERLVGAITTVGGMERMMEDAIQYGNEREAFGRPLMKFQVWRHKFVEHLTAIEAAKRLTYHAVDIFDRKENAVKEISMAKLFAGDLAQRVAYDTQQFFGGMGYIEETPIARAWRDVRLITIGGGTSEVMKEILSKIYGF</sequence>
<comment type="similarity">
    <text evidence="2 6">Belongs to the acyl-CoA dehydrogenase family.</text>
</comment>
<evidence type="ECO:0000256" key="1">
    <source>
        <dbReference type="ARBA" id="ARBA00001974"/>
    </source>
</evidence>
<dbReference type="Pfam" id="PF00441">
    <property type="entry name" value="Acyl-CoA_dh_1"/>
    <property type="match status" value="1"/>
</dbReference>
<dbReference type="Pfam" id="PF02770">
    <property type="entry name" value="Acyl-CoA_dh_M"/>
    <property type="match status" value="1"/>
</dbReference>
<dbReference type="Proteomes" id="UP000011131">
    <property type="component" value="Chromosome"/>
</dbReference>
<evidence type="ECO:0000259" key="9">
    <source>
        <dbReference type="Pfam" id="PF02771"/>
    </source>
</evidence>
<organism evidence="10 11">
    <name type="scientific">Myxococcus stipitatus (strain DSM 14675 / JCM 12634 / Mx s8)</name>
    <dbReference type="NCBI Taxonomy" id="1278073"/>
    <lineage>
        <taxon>Bacteria</taxon>
        <taxon>Pseudomonadati</taxon>
        <taxon>Myxococcota</taxon>
        <taxon>Myxococcia</taxon>
        <taxon>Myxococcales</taxon>
        <taxon>Cystobacterineae</taxon>
        <taxon>Myxococcaceae</taxon>
        <taxon>Myxococcus</taxon>
    </lineage>
</organism>
<dbReference type="HOGENOM" id="CLU_018204_0_3_7"/>
<dbReference type="PANTHER" id="PTHR43884">
    <property type="entry name" value="ACYL-COA DEHYDROGENASE"/>
    <property type="match status" value="1"/>
</dbReference>
<evidence type="ECO:0000259" key="7">
    <source>
        <dbReference type="Pfam" id="PF00441"/>
    </source>
</evidence>
<dbReference type="PROSITE" id="PS00073">
    <property type="entry name" value="ACYL_COA_DH_2"/>
    <property type="match status" value="1"/>
</dbReference>
<dbReference type="KEGG" id="msd:MYSTI_03429"/>
<dbReference type="InterPro" id="IPR037069">
    <property type="entry name" value="AcylCoA_DH/ox_N_sf"/>
</dbReference>
<dbReference type="InterPro" id="IPR013786">
    <property type="entry name" value="AcylCoA_DH/ox_N"/>
</dbReference>
<dbReference type="InterPro" id="IPR009100">
    <property type="entry name" value="AcylCoA_DH/oxidase_NM_dom_sf"/>
</dbReference>
<dbReference type="Gene3D" id="1.20.140.10">
    <property type="entry name" value="Butyryl-CoA Dehydrogenase, subunit A, domain 3"/>
    <property type="match status" value="1"/>
</dbReference>
<feature type="domain" description="Acyl-CoA oxidase/dehydrogenase middle" evidence="8">
    <location>
        <begin position="123"/>
        <end position="217"/>
    </location>
</feature>
<dbReference type="eggNOG" id="COG1960">
    <property type="taxonomic scope" value="Bacteria"/>
</dbReference>
<dbReference type="InterPro" id="IPR006091">
    <property type="entry name" value="Acyl-CoA_Oxase/DH_mid-dom"/>
</dbReference>
<dbReference type="InterPro" id="IPR046373">
    <property type="entry name" value="Acyl-CoA_Oxase/DH_mid-dom_sf"/>
</dbReference>
<evidence type="ECO:0000256" key="4">
    <source>
        <dbReference type="ARBA" id="ARBA00022827"/>
    </source>
</evidence>
<accession>L7U764</accession>
<evidence type="ECO:0000313" key="11">
    <source>
        <dbReference type="Proteomes" id="UP000011131"/>
    </source>
</evidence>
<evidence type="ECO:0000313" key="10">
    <source>
        <dbReference type="EMBL" id="AGC44741.1"/>
    </source>
</evidence>
<evidence type="ECO:0000259" key="8">
    <source>
        <dbReference type="Pfam" id="PF02770"/>
    </source>
</evidence>
<dbReference type="FunFam" id="2.40.110.10:FF:000002">
    <property type="entry name" value="Acyl-CoA dehydrogenase fadE12"/>
    <property type="match status" value="1"/>
</dbReference>
<dbReference type="FunFam" id="1.20.140.10:FF:000001">
    <property type="entry name" value="Acyl-CoA dehydrogenase"/>
    <property type="match status" value="1"/>
</dbReference>
<dbReference type="InterPro" id="IPR036250">
    <property type="entry name" value="AcylCo_DH-like_C"/>
</dbReference>
<feature type="domain" description="Acyl-CoA dehydrogenase/oxidase C-terminal" evidence="7">
    <location>
        <begin position="229"/>
        <end position="375"/>
    </location>
</feature>
<dbReference type="PANTHER" id="PTHR43884:SF12">
    <property type="entry name" value="ISOVALERYL-COA DEHYDROGENASE, MITOCHONDRIAL-RELATED"/>
    <property type="match status" value="1"/>
</dbReference>
<protein>
    <submittedName>
        <fullName evidence="10">Acyl-CoA dehydrogenase</fullName>
    </submittedName>
</protein>
<dbReference type="PATRIC" id="fig|1278073.3.peg.3490"/>
<dbReference type="InterPro" id="IPR006089">
    <property type="entry name" value="Acyl-CoA_DH_CS"/>
</dbReference>
<keyword evidence="5 6" id="KW-0560">Oxidoreductase</keyword>
<evidence type="ECO:0000256" key="2">
    <source>
        <dbReference type="ARBA" id="ARBA00009347"/>
    </source>
</evidence>
<dbReference type="SUPFAM" id="SSF47203">
    <property type="entry name" value="Acyl-CoA dehydrogenase C-terminal domain-like"/>
    <property type="match status" value="1"/>
</dbReference>
<dbReference type="STRING" id="1278073.MYSTI_03429"/>
<keyword evidence="3 6" id="KW-0285">Flavoprotein</keyword>
<dbReference type="Pfam" id="PF02771">
    <property type="entry name" value="Acyl-CoA_dh_N"/>
    <property type="match status" value="1"/>
</dbReference>
<reference evidence="10 11" key="1">
    <citation type="journal article" date="2013" name="Genome Announc.">
        <title>Complete genome sequence of Myxococcus stipitatus strain DSM 14675, a fruiting myxobacterium.</title>
        <authorList>
            <person name="Huntley S."/>
            <person name="Kneip S."/>
            <person name="Treuner-Lange A."/>
            <person name="Sogaard-Andersen L."/>
        </authorList>
    </citation>
    <scope>NUCLEOTIDE SEQUENCE [LARGE SCALE GENOMIC DNA]</scope>
    <source>
        <strain evidence="11">DSM 14675 / JCM 12634 / Mx s8</strain>
    </source>
</reference>
<dbReference type="GO" id="GO:0003995">
    <property type="term" value="F:acyl-CoA dehydrogenase activity"/>
    <property type="evidence" value="ECO:0007669"/>
    <property type="project" value="InterPro"/>
</dbReference>
<comment type="cofactor">
    <cofactor evidence="1 6">
        <name>FAD</name>
        <dbReference type="ChEBI" id="CHEBI:57692"/>
    </cofactor>
</comment>
<dbReference type="Gene3D" id="2.40.110.10">
    <property type="entry name" value="Butyryl-CoA Dehydrogenase, subunit A, domain 2"/>
    <property type="match status" value="1"/>
</dbReference>